<feature type="non-terminal residue" evidence="1">
    <location>
        <position position="1"/>
    </location>
</feature>
<comment type="caution">
    <text evidence="1">The sequence shown here is derived from an EMBL/GenBank/DDBJ whole genome shotgun (WGS) entry which is preliminary data.</text>
</comment>
<dbReference type="AlphaFoldDB" id="A0A5J4Q3X2"/>
<organism evidence="1 2">
    <name type="scientific">Streblomastix strix</name>
    <dbReference type="NCBI Taxonomy" id="222440"/>
    <lineage>
        <taxon>Eukaryota</taxon>
        <taxon>Metamonada</taxon>
        <taxon>Preaxostyla</taxon>
        <taxon>Oxymonadida</taxon>
        <taxon>Streblomastigidae</taxon>
        <taxon>Streblomastix</taxon>
    </lineage>
</organism>
<dbReference type="EMBL" id="SNRW01047273">
    <property type="protein sequence ID" value="KAA6315779.1"/>
    <property type="molecule type" value="Genomic_DNA"/>
</dbReference>
<dbReference type="PANTHER" id="PTHR45913">
    <property type="entry name" value="EPM2A-INTERACTING PROTEIN 1"/>
    <property type="match status" value="1"/>
</dbReference>
<dbReference type="Proteomes" id="UP000324800">
    <property type="component" value="Unassembled WGS sequence"/>
</dbReference>
<evidence type="ECO:0000313" key="1">
    <source>
        <dbReference type="EMBL" id="KAA6315779.1"/>
    </source>
</evidence>
<evidence type="ECO:0000313" key="2">
    <source>
        <dbReference type="Proteomes" id="UP000324800"/>
    </source>
</evidence>
<sequence>QEQILTNFLDFRKLGSQRQTAENLEKVFQQIYEDDGLKLDNLVGIYTDGAASMVENRSGVVTRLKQQYPGLQSFRCCAHH</sequence>
<dbReference type="OrthoDB" id="1101576at2759"/>
<proteinExistence type="predicted"/>
<name>A0A5J4Q3X2_9EUKA</name>
<protein>
    <recommendedName>
        <fullName evidence="3">DUF4371 domain-containing protein</fullName>
    </recommendedName>
</protein>
<evidence type="ECO:0008006" key="3">
    <source>
        <dbReference type="Google" id="ProtNLM"/>
    </source>
</evidence>
<reference evidence="1 2" key="1">
    <citation type="submission" date="2019-03" db="EMBL/GenBank/DDBJ databases">
        <title>Single cell metagenomics reveals metabolic interactions within the superorganism composed of flagellate Streblomastix strix and complex community of Bacteroidetes bacteria on its surface.</title>
        <authorList>
            <person name="Treitli S.C."/>
            <person name="Kolisko M."/>
            <person name="Husnik F."/>
            <person name="Keeling P."/>
            <person name="Hampl V."/>
        </authorList>
    </citation>
    <scope>NUCLEOTIDE SEQUENCE [LARGE SCALE GENOMIC DNA]</scope>
    <source>
        <strain evidence="1">ST1C</strain>
    </source>
</reference>
<accession>A0A5J4Q3X2</accession>
<gene>
    <name evidence="1" type="ORF">EZS28_055366</name>
</gene>
<dbReference type="PANTHER" id="PTHR45913:SF5">
    <property type="entry name" value="GENERAL TRANSCRIPTION FACTOR II-I REPEAT DOMAIN-CONTAINING PROTEIN 2A-LIKE PROTEIN"/>
    <property type="match status" value="1"/>
</dbReference>